<sequence>MEYSPFALQIESSQTNLLQTARELGVKVVAYSPLGRGFLTGAITSRDQFDENDSRKNMPRFSEENFNDNLKLAQLIGSIAKEKGCTAGQLSIAWLLAQGDDIIPIPGTKRLKYLEENIKSVDVTPTKEEEAKIRHAVGSVGGSKGERYGPAMVHTLFGDSPEL</sequence>
<keyword evidence="2" id="KW-1185">Reference proteome</keyword>
<name>A0ACC1PFA3_9PEZI</name>
<comment type="caution">
    <text evidence="1">The sequence shown here is derived from an EMBL/GenBank/DDBJ whole genome shotgun (WGS) entry which is preliminary data.</text>
</comment>
<dbReference type="Proteomes" id="UP001143856">
    <property type="component" value="Unassembled WGS sequence"/>
</dbReference>
<protein>
    <submittedName>
        <fullName evidence="1">Uncharacterized protein</fullName>
    </submittedName>
</protein>
<evidence type="ECO:0000313" key="1">
    <source>
        <dbReference type="EMBL" id="KAJ2990793.1"/>
    </source>
</evidence>
<accession>A0ACC1PFA3</accession>
<evidence type="ECO:0000313" key="2">
    <source>
        <dbReference type="Proteomes" id="UP001143856"/>
    </source>
</evidence>
<gene>
    <name evidence="1" type="ORF">NUW58_g2774</name>
</gene>
<organism evidence="1 2">
    <name type="scientific">Xylaria curta</name>
    <dbReference type="NCBI Taxonomy" id="42375"/>
    <lineage>
        <taxon>Eukaryota</taxon>
        <taxon>Fungi</taxon>
        <taxon>Dikarya</taxon>
        <taxon>Ascomycota</taxon>
        <taxon>Pezizomycotina</taxon>
        <taxon>Sordariomycetes</taxon>
        <taxon>Xylariomycetidae</taxon>
        <taxon>Xylariales</taxon>
        <taxon>Xylariaceae</taxon>
        <taxon>Xylaria</taxon>
    </lineage>
</organism>
<dbReference type="EMBL" id="JAPDGR010000382">
    <property type="protein sequence ID" value="KAJ2990793.1"/>
    <property type="molecule type" value="Genomic_DNA"/>
</dbReference>
<proteinExistence type="predicted"/>
<reference evidence="1" key="1">
    <citation type="submission" date="2022-10" db="EMBL/GenBank/DDBJ databases">
        <title>Genome Sequence of Xylaria curta.</title>
        <authorList>
            <person name="Buettner E."/>
        </authorList>
    </citation>
    <scope>NUCLEOTIDE SEQUENCE</scope>
    <source>
        <strain evidence="1">Babe10</strain>
    </source>
</reference>